<keyword evidence="3" id="KW-0963">Cytoplasm</keyword>
<dbReference type="Proteomes" id="UP000095605">
    <property type="component" value="Unassembled WGS sequence"/>
</dbReference>
<name>A0A1E5RKY8_9ASCO</name>
<evidence type="ECO:0000256" key="3">
    <source>
        <dbReference type="ARBA" id="ARBA00022490"/>
    </source>
</evidence>
<dbReference type="InterPro" id="IPR004861">
    <property type="entry name" value="Siw14-like"/>
</dbReference>
<comment type="subcellular location">
    <subcellularLocation>
        <location evidence="1">Cytoplasm</location>
    </subcellularLocation>
</comment>
<gene>
    <name evidence="5" type="ORF">AWRI3578_g2157</name>
</gene>
<comment type="similarity">
    <text evidence="2">Belongs to the protein-tyrosine phosphatase family.</text>
</comment>
<dbReference type="FunFam" id="3.90.190.10:FF:000035">
    <property type="entry name" value="Tyrosine phosphatase, putative"/>
    <property type="match status" value="1"/>
</dbReference>
<proteinExistence type="inferred from homology"/>
<dbReference type="GO" id="GO:0005737">
    <property type="term" value="C:cytoplasm"/>
    <property type="evidence" value="ECO:0007669"/>
    <property type="project" value="UniProtKB-SubCell"/>
</dbReference>
<evidence type="ECO:0000313" key="6">
    <source>
        <dbReference type="Proteomes" id="UP000095605"/>
    </source>
</evidence>
<dbReference type="PANTHER" id="PTHR31126">
    <property type="entry name" value="TYROSINE-PROTEIN PHOSPHATASE"/>
    <property type="match status" value="1"/>
</dbReference>
<sequence length="177" mass="20520">MIPYIPPLNLGMVINSSKDNTEVIYRSGFPQPLNYPYIEETLNLKTIIYIGSEKSVTDEYKAFIKKNNYSLKIFEMSSVRDENLHIKIKHIFELILNKQNYPILIHSNKGKHRIGVITGLIRKVLLGWSISGIYQEYGVYTGNIKGEMDLEFINNFEFGDLNVDFDIDQLPSYLNYV</sequence>
<evidence type="ECO:0000256" key="4">
    <source>
        <dbReference type="ARBA" id="ARBA00022801"/>
    </source>
</evidence>
<evidence type="ECO:0000256" key="1">
    <source>
        <dbReference type="ARBA" id="ARBA00004496"/>
    </source>
</evidence>
<dbReference type="PANTHER" id="PTHR31126:SF74">
    <property type="entry name" value="TYROSINE-PROTEIN PHOSPHATASE-LIKE PROTEIN OCA2"/>
    <property type="match status" value="1"/>
</dbReference>
<accession>A0A1E5RKY8</accession>
<dbReference type="SUPFAM" id="SSF52799">
    <property type="entry name" value="(Phosphotyrosine protein) phosphatases II"/>
    <property type="match status" value="1"/>
</dbReference>
<organism evidence="5 6">
    <name type="scientific">Hanseniaspora opuntiae</name>
    <dbReference type="NCBI Taxonomy" id="211096"/>
    <lineage>
        <taxon>Eukaryota</taxon>
        <taxon>Fungi</taxon>
        <taxon>Dikarya</taxon>
        <taxon>Ascomycota</taxon>
        <taxon>Saccharomycotina</taxon>
        <taxon>Saccharomycetes</taxon>
        <taxon>Saccharomycodales</taxon>
        <taxon>Saccharomycodaceae</taxon>
        <taxon>Hanseniaspora</taxon>
    </lineage>
</organism>
<dbReference type="EMBL" id="LPNL01000004">
    <property type="protein sequence ID" value="OEJ87571.1"/>
    <property type="molecule type" value="Genomic_DNA"/>
</dbReference>
<comment type="caution">
    <text evidence="5">The sequence shown here is derived from an EMBL/GenBank/DDBJ whole genome shotgun (WGS) entry which is preliminary data.</text>
</comment>
<dbReference type="Gene3D" id="3.90.190.10">
    <property type="entry name" value="Protein tyrosine phosphatase superfamily"/>
    <property type="match status" value="1"/>
</dbReference>
<dbReference type="InterPro" id="IPR029021">
    <property type="entry name" value="Prot-tyrosine_phosphatase-like"/>
</dbReference>
<reference evidence="6" key="1">
    <citation type="journal article" date="2016" name="Genome Announc.">
        <title>Genome sequences of three species of Hanseniaspora isolated from spontaneous wine fermentations.</title>
        <authorList>
            <person name="Sternes P.R."/>
            <person name="Lee D."/>
            <person name="Kutyna D.R."/>
            <person name="Borneman A.R."/>
        </authorList>
    </citation>
    <scope>NUCLEOTIDE SEQUENCE [LARGE SCALE GENOMIC DNA]</scope>
    <source>
        <strain evidence="6">AWRI3578</strain>
    </source>
</reference>
<keyword evidence="6" id="KW-1185">Reference proteome</keyword>
<protein>
    <submittedName>
        <fullName evidence="5">Tyrosine-protein phosphatase-like protein OCA2</fullName>
    </submittedName>
</protein>
<dbReference type="Pfam" id="PF03162">
    <property type="entry name" value="Y_phosphatase2"/>
    <property type="match status" value="1"/>
</dbReference>
<evidence type="ECO:0000313" key="5">
    <source>
        <dbReference type="EMBL" id="OEJ87571.1"/>
    </source>
</evidence>
<dbReference type="GO" id="GO:0052840">
    <property type="term" value="F:inositol diphosphate tetrakisphosphate diphosphatase activity"/>
    <property type="evidence" value="ECO:0007669"/>
    <property type="project" value="TreeGrafter"/>
</dbReference>
<dbReference type="OrthoDB" id="6375174at2759"/>
<dbReference type="AlphaFoldDB" id="A0A1E5RKY8"/>
<dbReference type="GO" id="GO:0016791">
    <property type="term" value="F:phosphatase activity"/>
    <property type="evidence" value="ECO:0007669"/>
    <property type="project" value="TreeGrafter"/>
</dbReference>
<evidence type="ECO:0000256" key="2">
    <source>
        <dbReference type="ARBA" id="ARBA00009580"/>
    </source>
</evidence>
<keyword evidence="4" id="KW-0378">Hydrolase</keyword>